<reference evidence="1 2" key="1">
    <citation type="submission" date="2008-07" db="EMBL/GenBank/DDBJ databases">
        <authorList>
            <person name="El-Sayed N."/>
            <person name="Caler E."/>
            <person name="Inman J."/>
            <person name="Amedeo P."/>
            <person name="Hass B."/>
            <person name="Wortman J."/>
        </authorList>
    </citation>
    <scope>NUCLEOTIDE SEQUENCE [LARGE SCALE GENOMIC DNA]</scope>
    <source>
        <strain evidence="2">ATCC 50983 / TXsc</strain>
    </source>
</reference>
<evidence type="ECO:0008006" key="3">
    <source>
        <dbReference type="Google" id="ProtNLM"/>
    </source>
</evidence>
<dbReference type="InterPro" id="IPR014519">
    <property type="entry name" value="UCP024492"/>
</dbReference>
<dbReference type="AlphaFoldDB" id="C5KC55"/>
<dbReference type="Pfam" id="PF04343">
    <property type="entry name" value="DUF488"/>
    <property type="match status" value="1"/>
</dbReference>
<dbReference type="PANTHER" id="PTHR39337">
    <property type="entry name" value="BLR5642 PROTEIN"/>
    <property type="match status" value="1"/>
</dbReference>
<proteinExistence type="predicted"/>
<dbReference type="PIRSF" id="PIRSF024492">
    <property type="entry name" value="UCP024492"/>
    <property type="match status" value="1"/>
</dbReference>
<dbReference type="RefSeq" id="XP_002786072.1">
    <property type="nucleotide sequence ID" value="XM_002786026.1"/>
</dbReference>
<dbReference type="OMA" id="WRQCHRE"/>
<dbReference type="GeneID" id="9063052"/>
<dbReference type="EMBL" id="GG671975">
    <property type="protein sequence ID" value="EER17868.1"/>
    <property type="molecule type" value="Genomic_DNA"/>
</dbReference>
<evidence type="ECO:0000313" key="1">
    <source>
        <dbReference type="EMBL" id="EER17868.1"/>
    </source>
</evidence>
<evidence type="ECO:0000313" key="2">
    <source>
        <dbReference type="Proteomes" id="UP000007800"/>
    </source>
</evidence>
<accession>C5KC55</accession>
<name>C5KC55_PERM5</name>
<sequence>MKRGKRLYTIGHSNRSIENLIETLKHFGVLRVVDVRQSPYSKRFPQFCSKPLRASLEAVGIDYEHNEWLGGKGRAVVYDEEWNGTATKQGIQQVLQLTETLEDGRVTVLLCSEGDWRQCHREILADIIVHSGA</sequence>
<protein>
    <recommendedName>
        <fullName evidence="3">DUF488 domain-containing protein</fullName>
    </recommendedName>
</protein>
<dbReference type="Proteomes" id="UP000007800">
    <property type="component" value="Unassembled WGS sequence"/>
</dbReference>
<feature type="non-terminal residue" evidence="1">
    <location>
        <position position="133"/>
    </location>
</feature>
<organism evidence="2">
    <name type="scientific">Perkinsus marinus (strain ATCC 50983 / TXsc)</name>
    <dbReference type="NCBI Taxonomy" id="423536"/>
    <lineage>
        <taxon>Eukaryota</taxon>
        <taxon>Sar</taxon>
        <taxon>Alveolata</taxon>
        <taxon>Perkinsozoa</taxon>
        <taxon>Perkinsea</taxon>
        <taxon>Perkinsida</taxon>
        <taxon>Perkinsidae</taxon>
        <taxon>Perkinsus</taxon>
    </lineage>
</organism>
<dbReference type="OrthoDB" id="9998367at2759"/>
<gene>
    <name evidence="1" type="ORF">Pmar_PMAR027582</name>
</gene>
<dbReference type="PANTHER" id="PTHR39337:SF1">
    <property type="entry name" value="BLR5642 PROTEIN"/>
    <property type="match status" value="1"/>
</dbReference>
<keyword evidence="2" id="KW-1185">Reference proteome</keyword>
<dbReference type="InterPro" id="IPR007438">
    <property type="entry name" value="DUF488"/>
</dbReference>
<dbReference type="InParanoid" id="C5KC55"/>